<accession>A0A1D6N0E6</accession>
<dbReference type="InParanoid" id="A0A1D6N0E6"/>
<protein>
    <submittedName>
        <fullName evidence="1">Uncharacterized protein</fullName>
    </submittedName>
</protein>
<organism evidence="1">
    <name type="scientific">Zea mays</name>
    <name type="common">Maize</name>
    <dbReference type="NCBI Taxonomy" id="4577"/>
    <lineage>
        <taxon>Eukaryota</taxon>
        <taxon>Viridiplantae</taxon>
        <taxon>Streptophyta</taxon>
        <taxon>Embryophyta</taxon>
        <taxon>Tracheophyta</taxon>
        <taxon>Spermatophyta</taxon>
        <taxon>Magnoliopsida</taxon>
        <taxon>Liliopsida</taxon>
        <taxon>Poales</taxon>
        <taxon>Poaceae</taxon>
        <taxon>PACMAD clade</taxon>
        <taxon>Panicoideae</taxon>
        <taxon>Andropogonodae</taxon>
        <taxon>Andropogoneae</taxon>
        <taxon>Tripsacinae</taxon>
        <taxon>Zea</taxon>
    </lineage>
</organism>
<gene>
    <name evidence="1" type="ORF">ZEAMMB73_Zm00001d041986</name>
</gene>
<dbReference type="IntAct" id="A0A1D6N0E6">
    <property type="interactions" value="1"/>
</dbReference>
<proteinExistence type="predicted"/>
<reference evidence="1" key="1">
    <citation type="submission" date="2015-12" db="EMBL/GenBank/DDBJ databases">
        <title>Update maize B73 reference genome by single molecule sequencing technologies.</title>
        <authorList>
            <consortium name="Maize Genome Sequencing Project"/>
            <person name="Ware D."/>
        </authorList>
    </citation>
    <scope>NUCLEOTIDE SEQUENCE [LARGE SCALE GENOMIC DNA]</scope>
    <source>
        <tissue evidence="1">Seedling</tissue>
    </source>
</reference>
<dbReference type="AlphaFoldDB" id="A0A1D6N0E6"/>
<evidence type="ECO:0000313" key="1">
    <source>
        <dbReference type="EMBL" id="ONM34260.1"/>
    </source>
</evidence>
<sequence length="143" mass="15788">MARSSFKLEHPFGSSLRFLIPPSSSGLQLMLLVVLGFRLLGCGENDDALPVVAKTPKRRTTLESQLIKFEDEDNEKARAAADAMSPVQDGLLIRKPPGMRFPSRRNVPMSADPVGHLHNGSSFDAFFETSAPKKDVYQLFAEK</sequence>
<dbReference type="EMBL" id="CM007649">
    <property type="protein sequence ID" value="ONM34260.1"/>
    <property type="molecule type" value="Genomic_DNA"/>
</dbReference>
<feature type="non-terminal residue" evidence="1">
    <location>
        <position position="143"/>
    </location>
</feature>
<name>A0A1D6N0E6_MAIZE</name>